<feature type="transmembrane region" description="Helical" evidence="2">
    <location>
        <begin position="105"/>
        <end position="124"/>
    </location>
</feature>
<dbReference type="EMBL" id="RYZW01000014">
    <property type="protein sequence ID" value="TDZ67925.1"/>
    <property type="molecule type" value="Genomic_DNA"/>
</dbReference>
<accession>A0A4R8RR63</accession>
<organism evidence="4 5">
    <name type="scientific">Colletotrichum trifolii</name>
    <dbReference type="NCBI Taxonomy" id="5466"/>
    <lineage>
        <taxon>Eukaryota</taxon>
        <taxon>Fungi</taxon>
        <taxon>Dikarya</taxon>
        <taxon>Ascomycota</taxon>
        <taxon>Pezizomycotina</taxon>
        <taxon>Sordariomycetes</taxon>
        <taxon>Hypocreomycetidae</taxon>
        <taxon>Glomerellales</taxon>
        <taxon>Glomerellaceae</taxon>
        <taxon>Colletotrichum</taxon>
        <taxon>Colletotrichum orbiculare species complex</taxon>
    </lineage>
</organism>
<evidence type="ECO:0000256" key="1">
    <source>
        <dbReference type="SAM" id="MobiDB-lite"/>
    </source>
</evidence>
<feature type="region of interest" description="Disordered" evidence="1">
    <location>
        <begin position="65"/>
        <end position="87"/>
    </location>
</feature>
<proteinExistence type="predicted"/>
<keyword evidence="2" id="KW-0472">Membrane</keyword>
<protein>
    <submittedName>
        <fullName evidence="4">Uncharacterized protein</fullName>
    </submittedName>
</protein>
<evidence type="ECO:0000313" key="4">
    <source>
        <dbReference type="EMBL" id="TDZ67925.1"/>
    </source>
</evidence>
<gene>
    <name evidence="4" type="ORF">CTRI78_v002473</name>
</gene>
<keyword evidence="3" id="KW-0732">Signal</keyword>
<feature type="compositionally biased region" description="Basic and acidic residues" evidence="1">
    <location>
        <begin position="690"/>
        <end position="707"/>
    </location>
</feature>
<feature type="signal peptide" evidence="3">
    <location>
        <begin position="1"/>
        <end position="23"/>
    </location>
</feature>
<dbReference type="PANTHER" id="PTHR42055:SF1">
    <property type="entry name" value="YALI0E03476P"/>
    <property type="match status" value="1"/>
</dbReference>
<evidence type="ECO:0000313" key="5">
    <source>
        <dbReference type="Proteomes" id="UP000295703"/>
    </source>
</evidence>
<sequence length="707" mass="79699">MKKASRGIIRKLNFLPILNLVLHFQSFHLTLFDATEPDSQSQQLVVDDLLYHRIPSALARFVSPSRRERQLPTAPVTSSASDLPTMPKQHTLFGRPIPRIGTRRISVLLVSISIFAVFSLLFTLPSSIPSGPSLSKYTDRKFSIPSIKNPFSSTSRLNPFRAPSHAPPRQQNDTYGESSWWADWKWLSVPFSSSLTLDEDRSLLPPLKPRPPIYCYYDTTLKKDAASKDAESELLLTWRRAWWARGFKPIILSQAEAMKNPMYDELQRKEVNEDLKTDLMRWLAWDNMRGGLLAYHTTLPMGPHEDPLISYLRRGEYPELTRWNNLGNGLFAGAEKDVTAAIKSTMASSKLKETKDFIAATSEDTFKIDNFPKAIAYYDADVLQKSYPKVAEAIASNRGDGLKALKNLINAHIHTTWQNVFSDGIAVLKPLPHHMTHLIDGAWHLAEDLSMCPESPMPSSCPPNNAKCKPCVASQPMHVSTPARYRNTSTLYTIGTVPHPYTTVLLTQLQDNIEIPWIRRKSERDAWITAVTTEIQGAGIGSFPRILKFKEAVAGEYATAHSLWLPAEKDVPKDLAWHFGFAIPHNATDGTSETPVPGPERRPQPKHDPGDGPVASEQELEKEVPLLKRARDMGKTKDAKDLAVRSAIEAWNLADTEAWKFARAFLARRIVERKEWEDNESQYAGGVGSEKGRRQSWGDRWRDHDKA</sequence>
<evidence type="ECO:0000256" key="2">
    <source>
        <dbReference type="SAM" id="Phobius"/>
    </source>
</evidence>
<name>A0A4R8RR63_COLTR</name>
<dbReference type="Proteomes" id="UP000295703">
    <property type="component" value="Unassembled WGS sequence"/>
</dbReference>
<feature type="chain" id="PRO_5020533648" evidence="3">
    <location>
        <begin position="24"/>
        <end position="707"/>
    </location>
</feature>
<feature type="region of interest" description="Disordered" evidence="1">
    <location>
        <begin position="586"/>
        <end position="632"/>
    </location>
</feature>
<comment type="caution">
    <text evidence="4">The sequence shown here is derived from an EMBL/GenBank/DDBJ whole genome shotgun (WGS) entry which is preliminary data.</text>
</comment>
<dbReference type="PANTHER" id="PTHR42055">
    <property type="entry name" value="YALI0E03476P"/>
    <property type="match status" value="1"/>
</dbReference>
<keyword evidence="2" id="KW-0812">Transmembrane</keyword>
<feature type="compositionally biased region" description="Basic and acidic residues" evidence="1">
    <location>
        <begin position="619"/>
        <end position="632"/>
    </location>
</feature>
<feature type="compositionally biased region" description="Basic and acidic residues" evidence="1">
    <location>
        <begin position="599"/>
        <end position="610"/>
    </location>
</feature>
<keyword evidence="2" id="KW-1133">Transmembrane helix</keyword>
<evidence type="ECO:0000256" key="3">
    <source>
        <dbReference type="SAM" id="SignalP"/>
    </source>
</evidence>
<feature type="region of interest" description="Disordered" evidence="1">
    <location>
        <begin position="677"/>
        <end position="707"/>
    </location>
</feature>
<keyword evidence="5" id="KW-1185">Reference proteome</keyword>
<reference evidence="4 5" key="1">
    <citation type="submission" date="2018-12" db="EMBL/GenBank/DDBJ databases">
        <title>Genome sequence and assembly of Colletotrichum trifolii.</title>
        <authorList>
            <person name="Gan P."/>
            <person name="Shirasu K."/>
        </authorList>
    </citation>
    <scope>NUCLEOTIDE SEQUENCE [LARGE SCALE GENOMIC DNA]</scope>
    <source>
        <strain evidence="4 5">543-2</strain>
    </source>
</reference>
<dbReference type="AlphaFoldDB" id="A0A4R8RR63"/>